<reference evidence="2" key="1">
    <citation type="journal article" date="2019" name="Int. J. Syst. Evol. Microbiol.">
        <title>The Global Catalogue of Microorganisms (GCM) 10K type strain sequencing project: providing services to taxonomists for standard genome sequencing and annotation.</title>
        <authorList>
            <consortium name="The Broad Institute Genomics Platform"/>
            <consortium name="The Broad Institute Genome Sequencing Center for Infectious Disease"/>
            <person name="Wu L."/>
            <person name="Ma J."/>
        </authorList>
    </citation>
    <scope>NUCLEOTIDE SEQUENCE [LARGE SCALE GENOMIC DNA]</scope>
    <source>
        <strain evidence="2">CGMCC 4.7371</strain>
    </source>
</reference>
<protein>
    <recommendedName>
        <fullName evidence="3">DUF2336 domain-containing protein</fullName>
    </recommendedName>
</protein>
<dbReference type="EMBL" id="BMNI01000005">
    <property type="protein sequence ID" value="GGO90674.1"/>
    <property type="molecule type" value="Genomic_DNA"/>
</dbReference>
<dbReference type="Proteomes" id="UP000655410">
    <property type="component" value="Unassembled WGS sequence"/>
</dbReference>
<name>A0ABQ2NAM7_9ACTN</name>
<dbReference type="RefSeq" id="WP_188784157.1">
    <property type="nucleotide sequence ID" value="NZ_BMNI01000005.1"/>
</dbReference>
<comment type="caution">
    <text evidence="1">The sequence shown here is derived from an EMBL/GenBank/DDBJ whole genome shotgun (WGS) entry which is preliminary data.</text>
</comment>
<dbReference type="SUPFAM" id="SSF158791">
    <property type="entry name" value="MgtE N-terminal domain-like"/>
    <property type="match status" value="1"/>
</dbReference>
<proteinExistence type="predicted"/>
<evidence type="ECO:0000313" key="2">
    <source>
        <dbReference type="Proteomes" id="UP000655410"/>
    </source>
</evidence>
<accession>A0ABQ2NAM7</accession>
<gene>
    <name evidence="1" type="ORF">GCM10011584_23010</name>
</gene>
<evidence type="ECO:0008006" key="3">
    <source>
        <dbReference type="Google" id="ProtNLM"/>
    </source>
</evidence>
<organism evidence="1 2">
    <name type="scientific">Nocardioides phosphati</name>
    <dbReference type="NCBI Taxonomy" id="1867775"/>
    <lineage>
        <taxon>Bacteria</taxon>
        <taxon>Bacillati</taxon>
        <taxon>Actinomycetota</taxon>
        <taxon>Actinomycetes</taxon>
        <taxon>Propionibacteriales</taxon>
        <taxon>Nocardioidaceae</taxon>
        <taxon>Nocardioides</taxon>
    </lineage>
</organism>
<sequence>MTTLEQQGELVRIARLLRVDVARLGDLAELSAATLRAFRDQVTERLFEADRSQVAGIAAATGLLPGGIAARIAEAVFPASLAARVAGLLGTDQAADLAGRLSPAYLAELAPHLDPREAGSLLAGLPTEVVAAAARHLADAGDYLAMADLVAEMPLPMVAAALEVIDDVTVLRTALCFTEPARLAEVVEVLPDVRLEGLLRAASVEDAWAGLLRALPHLTDEARERLAASAETLGDGLLIEGLLAAS</sequence>
<evidence type="ECO:0000313" key="1">
    <source>
        <dbReference type="EMBL" id="GGO90674.1"/>
    </source>
</evidence>
<keyword evidence="2" id="KW-1185">Reference proteome</keyword>